<dbReference type="RefSeq" id="WP_109257429.1">
    <property type="nucleotide sequence ID" value="NZ_JADNIT010000006.1"/>
</dbReference>
<proteinExistence type="predicted"/>
<sequence length="310" mass="35907">MVVVRVDLRHISDEKKLSYSDVLWQYVKQDFLWRINNAGLGKVLWLQKPYFVTGEKLAFYYVYGSPGGRAEDNGTPFDVLRNIIIGNAGLNSHSDVVWTNAELSKQTAKVSDNEPDGSDMQPLIHTWNLSAMCDGGEVPFAVRLERLNEADAGVPMTKNIVFMNSFYGDADVCIFSPESRLGEQLFEIMDKLELVSDMKPYGDAYEILKRYSVSGRQIIDIFKVRAKNKPKTVSMHRLEQVYGYRSYAYMRRRWERYCKRLTRQQRAYANAGWEETLDLILDFLTPVWSAFCNDEIFYDDWMPELGRFLG</sequence>
<comment type="caution">
    <text evidence="1">The sequence shown here is derived from an EMBL/GenBank/DDBJ whole genome shotgun (WGS) entry which is preliminary data.</text>
</comment>
<organism evidence="1 2">
    <name type="scientific">Agathobacter rectalis</name>
    <dbReference type="NCBI Taxonomy" id="39491"/>
    <lineage>
        <taxon>Bacteria</taxon>
        <taxon>Bacillati</taxon>
        <taxon>Bacillota</taxon>
        <taxon>Clostridia</taxon>
        <taxon>Lachnospirales</taxon>
        <taxon>Lachnospiraceae</taxon>
        <taxon>Agathobacter</taxon>
    </lineage>
</organism>
<dbReference type="Proteomes" id="UP000245905">
    <property type="component" value="Unassembled WGS sequence"/>
</dbReference>
<gene>
    <name evidence="1" type="ORF">LD38_04140</name>
</gene>
<name>A0A2U2EJN9_9FIRM</name>
<reference evidence="1 2" key="1">
    <citation type="submission" date="2014-09" db="EMBL/GenBank/DDBJ databases">
        <title>Butyrate-producing bacteria isolated from human gut.</title>
        <authorList>
            <person name="Zhang Q."/>
            <person name="Zhao L."/>
        </authorList>
    </citation>
    <scope>NUCLEOTIDE SEQUENCE [LARGE SCALE GENOMIC DNA]</scope>
    <source>
        <strain evidence="1 2">R22</strain>
    </source>
</reference>
<dbReference type="AlphaFoldDB" id="A0A2U2EJN9"/>
<evidence type="ECO:0000313" key="1">
    <source>
        <dbReference type="EMBL" id="PWE84552.1"/>
    </source>
</evidence>
<protein>
    <submittedName>
        <fullName evidence="1">Uncharacterized protein</fullName>
    </submittedName>
</protein>
<evidence type="ECO:0000313" key="2">
    <source>
        <dbReference type="Proteomes" id="UP000245905"/>
    </source>
</evidence>
<accession>A0A2U2EJN9</accession>
<dbReference type="EMBL" id="JRFS01000004">
    <property type="protein sequence ID" value="PWE84552.1"/>
    <property type="molecule type" value="Genomic_DNA"/>
</dbReference>